<protein>
    <submittedName>
        <fullName evidence="1">Uncharacterized protein</fullName>
    </submittedName>
</protein>
<sequence length="193" mass="21587">MIAPIVPTDEQIRHRFVQMLSELSSRLSRRFAGQGVERREERVAEGVALSWQNFLNGSRRGKTLSASNLAWAAGKAVLSGRRLGGSCSVDALANGHRGPDLGHLLDKLEQDGKGIYVLIADRRTQWPVIEYVWPKLDMVEFRRRCAARDRLLMSLKMSGLAQTKIADVLGITPARVCQRLGELRRQWQQLGAA</sequence>
<dbReference type="AlphaFoldDB" id="A0A0F9DJW0"/>
<dbReference type="EMBL" id="LAZR01041317">
    <property type="protein sequence ID" value="KKL12298.1"/>
    <property type="molecule type" value="Genomic_DNA"/>
</dbReference>
<comment type="caution">
    <text evidence="1">The sequence shown here is derived from an EMBL/GenBank/DDBJ whole genome shotgun (WGS) entry which is preliminary data.</text>
</comment>
<name>A0A0F9DJW0_9ZZZZ</name>
<proteinExistence type="predicted"/>
<reference evidence="1" key="1">
    <citation type="journal article" date="2015" name="Nature">
        <title>Complex archaea that bridge the gap between prokaryotes and eukaryotes.</title>
        <authorList>
            <person name="Spang A."/>
            <person name="Saw J.H."/>
            <person name="Jorgensen S.L."/>
            <person name="Zaremba-Niedzwiedzka K."/>
            <person name="Martijn J."/>
            <person name="Lind A.E."/>
            <person name="van Eijk R."/>
            <person name="Schleper C."/>
            <person name="Guy L."/>
            <person name="Ettema T.J."/>
        </authorList>
    </citation>
    <scope>NUCLEOTIDE SEQUENCE</scope>
</reference>
<gene>
    <name evidence="1" type="ORF">LCGC14_2537140</name>
</gene>
<evidence type="ECO:0000313" key="1">
    <source>
        <dbReference type="EMBL" id="KKL12298.1"/>
    </source>
</evidence>
<accession>A0A0F9DJW0</accession>
<organism evidence="1">
    <name type="scientific">marine sediment metagenome</name>
    <dbReference type="NCBI Taxonomy" id="412755"/>
    <lineage>
        <taxon>unclassified sequences</taxon>
        <taxon>metagenomes</taxon>
        <taxon>ecological metagenomes</taxon>
    </lineage>
</organism>